<dbReference type="AlphaFoldDB" id="A0A0B6XG81"/>
<name>A0A0B6XG81_XENBV</name>
<dbReference type="Proteomes" id="UP000032930">
    <property type="component" value="Chromosome"/>
</dbReference>
<accession>A0A0B6XG81</accession>
<protein>
    <submittedName>
        <fullName evidence="1">Uncharacterized protein</fullName>
    </submittedName>
</protein>
<sequence>MIASLSLIPNVFTKPNKTVIQPLIVKSPRTNLGFRVTLY</sequence>
<proteinExistence type="predicted"/>
<organism evidence="1 2">
    <name type="scientific">Xenorhabdus bovienii</name>
    <name type="common">Xenorhabdus nematophila subsp. bovienii</name>
    <dbReference type="NCBI Taxonomy" id="40576"/>
    <lineage>
        <taxon>Bacteria</taxon>
        <taxon>Pseudomonadati</taxon>
        <taxon>Pseudomonadota</taxon>
        <taxon>Gammaproteobacteria</taxon>
        <taxon>Enterobacterales</taxon>
        <taxon>Morganellaceae</taxon>
        <taxon>Xenorhabdus</taxon>
    </lineage>
</organism>
<evidence type="ECO:0000313" key="1">
    <source>
        <dbReference type="EMBL" id="CDM91629.1"/>
    </source>
</evidence>
<evidence type="ECO:0000313" key="2">
    <source>
        <dbReference type="Proteomes" id="UP000032930"/>
    </source>
</evidence>
<dbReference type="EMBL" id="FO818637">
    <property type="protein sequence ID" value="CDM91629.1"/>
    <property type="molecule type" value="Genomic_DNA"/>
</dbReference>
<gene>
    <name evidence="1" type="ORF">XBW1_4280</name>
</gene>
<reference evidence="1 2" key="1">
    <citation type="submission" date="2014-02" db="EMBL/GenBank/DDBJ databases">
        <authorList>
            <person name="Genoscope - CEA"/>
        </authorList>
    </citation>
    <scope>NUCLEOTIDE SEQUENCE [LARGE SCALE GENOMIC DNA]</scope>
    <source>
        <strain evidence="1 2">CS03</strain>
    </source>
</reference>
<dbReference type="KEGG" id="xbv:XBW1_4280"/>